<comment type="caution">
    <text evidence="1">The sequence shown here is derived from an EMBL/GenBank/DDBJ whole genome shotgun (WGS) entry which is preliminary data.</text>
</comment>
<protein>
    <submittedName>
        <fullName evidence="1">Uncharacterized protein</fullName>
    </submittedName>
</protein>
<organism evidence="1 2">
    <name type="scientific">Angustibacter aerolatus</name>
    <dbReference type="NCBI Taxonomy" id="1162965"/>
    <lineage>
        <taxon>Bacteria</taxon>
        <taxon>Bacillati</taxon>
        <taxon>Actinomycetota</taxon>
        <taxon>Actinomycetes</taxon>
        <taxon>Kineosporiales</taxon>
        <taxon>Kineosporiaceae</taxon>
    </lineage>
</organism>
<proteinExistence type="predicted"/>
<evidence type="ECO:0000313" key="1">
    <source>
        <dbReference type="EMBL" id="GMA87737.1"/>
    </source>
</evidence>
<dbReference type="EMBL" id="BSUZ01000001">
    <property type="protein sequence ID" value="GMA87737.1"/>
    <property type="molecule type" value="Genomic_DNA"/>
</dbReference>
<reference evidence="2" key="1">
    <citation type="journal article" date="2019" name="Int. J. Syst. Evol. Microbiol.">
        <title>The Global Catalogue of Microorganisms (GCM) 10K type strain sequencing project: providing services to taxonomists for standard genome sequencing and annotation.</title>
        <authorList>
            <consortium name="The Broad Institute Genomics Platform"/>
            <consortium name="The Broad Institute Genome Sequencing Center for Infectious Disease"/>
            <person name="Wu L."/>
            <person name="Ma J."/>
        </authorList>
    </citation>
    <scope>NUCLEOTIDE SEQUENCE [LARGE SCALE GENOMIC DNA]</scope>
    <source>
        <strain evidence="2">NBRC 108730</strain>
    </source>
</reference>
<name>A0ABQ6JLL2_9ACTN</name>
<accession>A0ABQ6JLL2</accession>
<dbReference type="Proteomes" id="UP001157017">
    <property type="component" value="Unassembled WGS sequence"/>
</dbReference>
<evidence type="ECO:0000313" key="2">
    <source>
        <dbReference type="Proteomes" id="UP001157017"/>
    </source>
</evidence>
<sequence length="60" mass="6287">MRSVVPNAFCTAATVPLAVTKARFDGTSPMLSPAPFRNDSARWTAAVEGAYAARTCAGVR</sequence>
<keyword evidence="2" id="KW-1185">Reference proteome</keyword>
<gene>
    <name evidence="1" type="ORF">GCM10025868_29870</name>
</gene>